<dbReference type="GO" id="GO:0020037">
    <property type="term" value="F:heme binding"/>
    <property type="evidence" value="ECO:0007669"/>
    <property type="project" value="InterPro"/>
</dbReference>
<dbReference type="PRINTS" id="PR00463">
    <property type="entry name" value="EP450I"/>
</dbReference>
<keyword evidence="3 9" id="KW-0349">Heme</keyword>
<dbReference type="InterPro" id="IPR050196">
    <property type="entry name" value="Cytochrome_P450_Monoox"/>
</dbReference>
<dbReference type="Gene3D" id="1.10.630.10">
    <property type="entry name" value="Cytochrome P450"/>
    <property type="match status" value="1"/>
</dbReference>
<dbReference type="GO" id="GO:0004497">
    <property type="term" value="F:monooxygenase activity"/>
    <property type="evidence" value="ECO:0007669"/>
    <property type="project" value="UniProtKB-KW"/>
</dbReference>
<keyword evidence="8 11" id="KW-0472">Membrane</keyword>
<comment type="cofactor">
    <cofactor evidence="9">
        <name>heme</name>
        <dbReference type="ChEBI" id="CHEBI:30413"/>
    </cofactor>
</comment>
<dbReference type="GO" id="GO:0005506">
    <property type="term" value="F:iron ion binding"/>
    <property type="evidence" value="ECO:0007669"/>
    <property type="project" value="InterPro"/>
</dbReference>
<dbReference type="PANTHER" id="PTHR24291">
    <property type="entry name" value="CYTOCHROME P450 FAMILY 4"/>
    <property type="match status" value="1"/>
</dbReference>
<evidence type="ECO:0000256" key="2">
    <source>
        <dbReference type="ARBA" id="ARBA00010617"/>
    </source>
</evidence>
<evidence type="ECO:0000256" key="9">
    <source>
        <dbReference type="PIRSR" id="PIRSR602401-1"/>
    </source>
</evidence>
<organism evidence="12 13">
    <name type="scientific">Chelydra serpentina</name>
    <name type="common">Snapping turtle</name>
    <name type="synonym">Testudo serpentina</name>
    <dbReference type="NCBI Taxonomy" id="8475"/>
    <lineage>
        <taxon>Eukaryota</taxon>
        <taxon>Metazoa</taxon>
        <taxon>Chordata</taxon>
        <taxon>Craniata</taxon>
        <taxon>Vertebrata</taxon>
        <taxon>Euteleostomi</taxon>
        <taxon>Archelosauria</taxon>
        <taxon>Testudinata</taxon>
        <taxon>Testudines</taxon>
        <taxon>Cryptodira</taxon>
        <taxon>Durocryptodira</taxon>
        <taxon>Americhelydia</taxon>
        <taxon>Chelydroidea</taxon>
        <taxon>Chelydridae</taxon>
        <taxon>Chelydra</taxon>
    </lineage>
</organism>
<dbReference type="GO" id="GO:0016705">
    <property type="term" value="F:oxidoreductase activity, acting on paired donors, with incorporation or reduction of molecular oxygen"/>
    <property type="evidence" value="ECO:0007669"/>
    <property type="project" value="InterPro"/>
</dbReference>
<reference evidence="12" key="2">
    <citation type="submission" date="2025-09" db="UniProtKB">
        <authorList>
            <consortium name="Ensembl"/>
        </authorList>
    </citation>
    <scope>IDENTIFICATION</scope>
</reference>
<dbReference type="AlphaFoldDB" id="A0A8C3SCC1"/>
<protein>
    <submittedName>
        <fullName evidence="12">Cytochrome P450 family 4 subfamily F member 22</fullName>
    </submittedName>
</protein>
<keyword evidence="13" id="KW-1185">Reference proteome</keyword>
<proteinExistence type="inferred from homology"/>
<feature type="binding site" description="axial binding residue" evidence="9">
    <location>
        <position position="475"/>
    </location>
    <ligand>
        <name>heme</name>
        <dbReference type="ChEBI" id="CHEBI:30413"/>
    </ligand>
    <ligandPart>
        <name>Fe</name>
        <dbReference type="ChEBI" id="CHEBI:18248"/>
    </ligandPart>
</feature>
<feature type="transmembrane region" description="Helical" evidence="11">
    <location>
        <begin position="20"/>
        <end position="40"/>
    </location>
</feature>
<dbReference type="PANTHER" id="PTHR24291:SF210">
    <property type="entry name" value="CYTOCHROME P450 FAMILY 4 SUBFAMILY F MEMBER 11"/>
    <property type="match status" value="1"/>
</dbReference>
<evidence type="ECO:0000256" key="6">
    <source>
        <dbReference type="ARBA" id="ARBA00023004"/>
    </source>
</evidence>
<evidence type="ECO:0000256" key="3">
    <source>
        <dbReference type="ARBA" id="ARBA00022617"/>
    </source>
</evidence>
<keyword evidence="5" id="KW-0256">Endoplasmic reticulum</keyword>
<evidence type="ECO:0000256" key="4">
    <source>
        <dbReference type="ARBA" id="ARBA00022723"/>
    </source>
</evidence>
<evidence type="ECO:0000256" key="7">
    <source>
        <dbReference type="ARBA" id="ARBA00023033"/>
    </source>
</evidence>
<dbReference type="InterPro" id="IPR001128">
    <property type="entry name" value="Cyt_P450"/>
</dbReference>
<keyword evidence="7 10" id="KW-0503">Monooxygenase</keyword>
<dbReference type="Proteomes" id="UP000694403">
    <property type="component" value="Unplaced"/>
</dbReference>
<dbReference type="InterPro" id="IPR036396">
    <property type="entry name" value="Cyt_P450_sf"/>
</dbReference>
<comment type="similarity">
    <text evidence="2 10">Belongs to the cytochrome P450 family.</text>
</comment>
<keyword evidence="11" id="KW-1133">Transmembrane helix</keyword>
<comment type="subcellular location">
    <subcellularLocation>
        <location evidence="1">Endoplasmic reticulum membrane</location>
    </subcellularLocation>
</comment>
<dbReference type="CDD" id="cd20679">
    <property type="entry name" value="CYP4F"/>
    <property type="match status" value="1"/>
</dbReference>
<keyword evidence="4 9" id="KW-0479">Metal-binding</keyword>
<dbReference type="InterPro" id="IPR002401">
    <property type="entry name" value="Cyt_P450_E_grp-I"/>
</dbReference>
<dbReference type="Pfam" id="PF00067">
    <property type="entry name" value="p450"/>
    <property type="match status" value="1"/>
</dbReference>
<sequence length="540" mass="62471">MLPLMDWVLELLSMERTPFRAYTVSALLLVLLALLFRTLLQLGSSWHRYYVNCRRLRCFPEPPRRNWLLGHLGMGQNTEEGMQSVDELVGRYSHSCLWWFGPWFPILRLFHPEAVKPVLLESAAIARKDYVFYGFLKPWLGDGLLLSNGPKWVRHRRMLTPAFHFDILKPYVKIFNQSTDIMHAKWRRLVASGSTSLDMFEQVSLMTLDGLQKCVFSYNSNCQETPSDYIAAIVELSSLVVRRQHRLLLHCDFLYRLTPDGRRFQRACDTVHRFTADVVQRRHQALNRLGREAWLKSKQGKTVDFIDILLLAKDEDGQDLSDEDIAAEADTFMFEGHDTTASGLSWVLYNLACHPEYQERCREEIKDLMRDKESEEMEWEDLSQMPFSTMCIKESLRLHPPVTAVSRRCTEDIKLPNGHVIPKGNICLISIYGTHHNPAVWPEPQVYNPHRFDPENSKNQPPLAFMPFSAGPRNCIGQNFAMAEMKVVLALTLLRFAVRLDESRPVRRKPELILRSENGLWLHLEPLGPSCESRPPAPRS</sequence>
<dbReference type="PROSITE" id="PS00086">
    <property type="entry name" value="CYTOCHROME_P450"/>
    <property type="match status" value="1"/>
</dbReference>
<evidence type="ECO:0000313" key="12">
    <source>
        <dbReference type="Ensembl" id="ENSCSRP00000012841.1"/>
    </source>
</evidence>
<name>A0A8C3SCC1_CHESE</name>
<dbReference type="GO" id="GO:0005789">
    <property type="term" value="C:endoplasmic reticulum membrane"/>
    <property type="evidence" value="ECO:0007669"/>
    <property type="project" value="UniProtKB-SubCell"/>
</dbReference>
<reference evidence="12" key="1">
    <citation type="submission" date="2025-08" db="UniProtKB">
        <authorList>
            <consortium name="Ensembl"/>
        </authorList>
    </citation>
    <scope>IDENTIFICATION</scope>
</reference>
<evidence type="ECO:0000256" key="1">
    <source>
        <dbReference type="ARBA" id="ARBA00004586"/>
    </source>
</evidence>
<evidence type="ECO:0000256" key="10">
    <source>
        <dbReference type="RuleBase" id="RU000461"/>
    </source>
</evidence>
<dbReference type="PRINTS" id="PR00385">
    <property type="entry name" value="P450"/>
</dbReference>
<accession>A0A8C3SCC1</accession>
<evidence type="ECO:0000313" key="13">
    <source>
        <dbReference type="Proteomes" id="UP000694403"/>
    </source>
</evidence>
<evidence type="ECO:0000256" key="11">
    <source>
        <dbReference type="SAM" id="Phobius"/>
    </source>
</evidence>
<keyword evidence="11" id="KW-0812">Transmembrane</keyword>
<keyword evidence="10" id="KW-0560">Oxidoreductase</keyword>
<dbReference type="FunFam" id="1.10.630.10:FF:000005">
    <property type="entry name" value="cytochrome P450 4F22 isoform X2"/>
    <property type="match status" value="1"/>
</dbReference>
<evidence type="ECO:0000256" key="5">
    <source>
        <dbReference type="ARBA" id="ARBA00022824"/>
    </source>
</evidence>
<evidence type="ECO:0000256" key="8">
    <source>
        <dbReference type="ARBA" id="ARBA00023136"/>
    </source>
</evidence>
<keyword evidence="6 9" id="KW-0408">Iron</keyword>
<dbReference type="SUPFAM" id="SSF48264">
    <property type="entry name" value="Cytochrome P450"/>
    <property type="match status" value="1"/>
</dbReference>
<dbReference type="Ensembl" id="ENSCSRT00000013357.1">
    <property type="protein sequence ID" value="ENSCSRP00000012841.1"/>
    <property type="gene ID" value="ENSCSRG00000009633.1"/>
</dbReference>
<dbReference type="InterPro" id="IPR017972">
    <property type="entry name" value="Cyt_P450_CS"/>
</dbReference>